<dbReference type="InterPro" id="IPR011989">
    <property type="entry name" value="ARM-like"/>
</dbReference>
<feature type="domain" description="TOG" evidence="11">
    <location>
        <begin position="5"/>
        <end position="244"/>
    </location>
</feature>
<feature type="region of interest" description="Disordered" evidence="10">
    <location>
        <begin position="509"/>
        <end position="582"/>
    </location>
</feature>
<accession>A0A1I7TY19</accession>
<dbReference type="GO" id="GO:0061863">
    <property type="term" value="F:microtubule plus end polymerase"/>
    <property type="evidence" value="ECO:0007669"/>
    <property type="project" value="InterPro"/>
</dbReference>
<dbReference type="GO" id="GO:0051231">
    <property type="term" value="P:spindle elongation"/>
    <property type="evidence" value="ECO:0007669"/>
    <property type="project" value="UniProtKB-ARBA"/>
</dbReference>
<comment type="subcellular location">
    <subcellularLocation>
        <location evidence="1">Cytoplasm</location>
        <location evidence="1">Cytoskeleton</location>
        <location evidence="1">Microtubule organizing center</location>
        <location evidence="1">Centrosome</location>
    </subcellularLocation>
</comment>
<evidence type="ECO:0000313" key="12">
    <source>
        <dbReference type="Proteomes" id="UP000095282"/>
    </source>
</evidence>
<dbReference type="GO" id="GO:0005874">
    <property type="term" value="C:microtubule"/>
    <property type="evidence" value="ECO:0007669"/>
    <property type="project" value="UniProtKB-ARBA"/>
</dbReference>
<feature type="repeat" description="HEAT" evidence="9">
    <location>
        <begin position="446"/>
        <end position="484"/>
    </location>
</feature>
<dbReference type="InterPro" id="IPR045110">
    <property type="entry name" value="XMAP215"/>
</dbReference>
<dbReference type="InterPro" id="IPR021133">
    <property type="entry name" value="HEAT_type_2"/>
</dbReference>
<dbReference type="eggNOG" id="KOG1820">
    <property type="taxonomic scope" value="Eukaryota"/>
</dbReference>
<dbReference type="InterPro" id="IPR016024">
    <property type="entry name" value="ARM-type_fold"/>
</dbReference>
<dbReference type="GO" id="GO:0030951">
    <property type="term" value="P:establishment or maintenance of microtubule cytoskeleton polarity"/>
    <property type="evidence" value="ECO:0007669"/>
    <property type="project" value="InterPro"/>
</dbReference>
<feature type="compositionally biased region" description="Acidic residues" evidence="10">
    <location>
        <begin position="543"/>
        <end position="552"/>
    </location>
</feature>
<feature type="domain" description="TOG" evidence="11">
    <location>
        <begin position="273"/>
        <end position="512"/>
    </location>
</feature>
<evidence type="ECO:0000256" key="5">
    <source>
        <dbReference type="ARBA" id="ARBA00022776"/>
    </source>
</evidence>
<dbReference type="SMART" id="SM01349">
    <property type="entry name" value="TOG"/>
    <property type="match status" value="3"/>
</dbReference>
<dbReference type="FunFam" id="1.25.10.10:FF:000050">
    <property type="entry name" value="Cytoskeleton-associated protein 5 isoform X1"/>
    <property type="match status" value="1"/>
</dbReference>
<dbReference type="STRING" id="1561998.A0A1I7TY19"/>
<feature type="repeat" description="HEAT" evidence="9">
    <location>
        <begin position="179"/>
        <end position="217"/>
    </location>
</feature>
<evidence type="ECO:0000259" key="11">
    <source>
        <dbReference type="SMART" id="SM01349"/>
    </source>
</evidence>
<keyword evidence="7" id="KW-0131">Cell cycle</keyword>
<keyword evidence="6" id="KW-0206">Cytoskeleton</keyword>
<dbReference type="GO" id="GO:0046785">
    <property type="term" value="P:microtubule polymerization"/>
    <property type="evidence" value="ECO:0007669"/>
    <property type="project" value="InterPro"/>
</dbReference>
<comment type="similarity">
    <text evidence="8">Belongs to the TOG/XMAP215 family.</text>
</comment>
<feature type="compositionally biased region" description="Basic and acidic residues" evidence="10">
    <location>
        <begin position="226"/>
        <end position="236"/>
    </location>
</feature>
<evidence type="ECO:0000256" key="2">
    <source>
        <dbReference type="ARBA" id="ARBA00022490"/>
    </source>
</evidence>
<proteinExistence type="inferred from homology"/>
<dbReference type="InterPro" id="IPR034085">
    <property type="entry name" value="TOG"/>
</dbReference>
<keyword evidence="2" id="KW-0963">Cytoplasm</keyword>
<evidence type="ECO:0000256" key="6">
    <source>
        <dbReference type="ARBA" id="ARBA00023212"/>
    </source>
</evidence>
<dbReference type="Pfam" id="PF21041">
    <property type="entry name" value="XMAP215_CLASP_TOG"/>
    <property type="match status" value="3"/>
</dbReference>
<dbReference type="InterPro" id="IPR048491">
    <property type="entry name" value="XMAP215_CLASP_TOG"/>
</dbReference>
<dbReference type="FunFam" id="1.25.10.10:FF:000019">
    <property type="entry name" value="Cytoskeleton-associated protein 5"/>
    <property type="match status" value="2"/>
</dbReference>
<dbReference type="PANTHER" id="PTHR12609">
    <property type="entry name" value="MICROTUBULE ASSOCIATED PROTEIN XMAP215"/>
    <property type="match status" value="1"/>
</dbReference>
<dbReference type="GO" id="GO:0051301">
    <property type="term" value="P:cell division"/>
    <property type="evidence" value="ECO:0007669"/>
    <property type="project" value="UniProtKB-KW"/>
</dbReference>
<keyword evidence="4" id="KW-0677">Repeat</keyword>
<feature type="compositionally biased region" description="Low complexity" evidence="10">
    <location>
        <begin position="245"/>
        <end position="258"/>
    </location>
</feature>
<dbReference type="Gene3D" id="1.25.10.10">
    <property type="entry name" value="Leucine-rich Repeat Variant"/>
    <property type="match status" value="3"/>
</dbReference>
<sequence length="1419" mass="157070">MSNWDYVDEVDIIPKLPPNFDELRESKKWQERKEALEALLKVLTDNERLSTKVSYAELIGNVQTMLAKDANINCQALAARCIAKFATGLRSKFSQFSAPLLPVIFEKMKEKKPMLREPLVECAMEVGRTMTTLEAGQEDVLVALAKPNPQIKQQTALFVAKQLDLVASAKQPKGFIKAVTPVLGKLTSDADQDVREAAVQALGAIQRIIGDKNIKSLLGDVASDETKIKKSEKEQAKTAPPAPEPSAKSSSAPSTAPAAIQAVEPVDVTDPWDFLDAFDLLSKIPDSFETMIESKKWQERKEALEGLSQLLTANPKLDPKGAYGSLVERLQKVLEKDANIMVAALAANCLAGLANGLRSNFQQYAVSVAPIIFEKFKEKKLMLRDQLITCIDAVVATTSLEAIGEIVLAALSKPNPSIKTQTDLFLQRAFMGLNSQTMPKKTLKTLIPSLIKHSGDSDSEVREASFAAMGAMMRAIGDKPSLQLLADIVSDNLKMKKIREYHQKALAESGPAESAVQSIQKAEAPPPSAATPKKPAPQKRQEPEEEEEETEEEPLKQPVVEKKKEEKKKMAASKENAENEPPVALKSEMLLNDNGDKAQRIKEEKQLKLVKWNFQSPTEEHISQLQTLLGNQAKVSLMSQLFHKDFKQHLAALDSLIRLSDTSPRSLLANSDLLLKWCTLRFFETNPAALIKVLELCKVLVELTRDTETQMTTEELTSFVPYLLLKTGEPKENMRTAVREIINTLTDIVGPLKMTPMLLEALKSKNARQRSECLLVIESYVSSVGIGPLKSLTVERIVAPLVGDKDTNVRNAAINVLVACFKFEGDQMWKAAGRMSDKDRSLVEERIKRSGVKGGSGVPNGERGAKVVVPQQQPVVRRPASRCGIRQQEEENVDEEAHRTIMNTTFEKPSTAARSRYALRDDVASSAIETLKNALTVVSTPQPPAASNSLWANSTMSTFLQKRNHSSSSITSVDTSDNIQRSINNISSGLQDVAQDAMYQVTYVLNQPEQRHLVDRRADLVFRASAAQLDMVVEDFTAGKDVTATMEACTQMLFILMGGVDNTQLLEPLNASPETVKAIITAVLRGIIQIGSSDTGHTMARSLNRLAMRLIYRVELSNLLCGLILAMTESIRQDAKITDLVSKLSSKWCDELEKRRTQLRASDIVEVFNGFYVCTLLDLKMNINHPYVLVVDNYLERVILQQGDVILDAARRLAHPHMHLVNMINKILQVMKEQSIAPLMPGTLDPRVAQQEDEGVVVRSGIIVSMHNILRDPSNAARHMAELIRHANEKAADYAQFVVNHPCGPLIDALKQEYEETGGELVIRYPPVVERLRTMYDLSLIHLGGALTDKYDQITPPRSDAVNLSMMDSTLVGTPLSRGGDATITRARGNQIRPRRTTNMTREKLADIKMQLERVKNGN</sequence>
<evidence type="ECO:0000256" key="8">
    <source>
        <dbReference type="ARBA" id="ARBA00025722"/>
    </source>
</evidence>
<evidence type="ECO:0000256" key="1">
    <source>
        <dbReference type="ARBA" id="ARBA00004300"/>
    </source>
</evidence>
<protein>
    <submittedName>
        <fullName evidence="13">Cytoskeleton-associated protein 5</fullName>
    </submittedName>
</protein>
<evidence type="ECO:0000256" key="7">
    <source>
        <dbReference type="ARBA" id="ARBA00023306"/>
    </source>
</evidence>
<dbReference type="PROSITE" id="PS50077">
    <property type="entry name" value="HEAT_REPEAT"/>
    <property type="match status" value="2"/>
</dbReference>
<evidence type="ECO:0000256" key="9">
    <source>
        <dbReference type="PROSITE-ProRule" id="PRU00103"/>
    </source>
</evidence>
<feature type="region of interest" description="Disordered" evidence="10">
    <location>
        <begin position="226"/>
        <end position="258"/>
    </location>
</feature>
<dbReference type="Proteomes" id="UP000095282">
    <property type="component" value="Unplaced"/>
</dbReference>
<reference evidence="13" key="1">
    <citation type="submission" date="2016-11" db="UniProtKB">
        <authorList>
            <consortium name="WormBaseParasite"/>
        </authorList>
    </citation>
    <scope>IDENTIFICATION</scope>
</reference>
<keyword evidence="5" id="KW-0498">Mitosis</keyword>
<organism evidence="12 13">
    <name type="scientific">Caenorhabditis tropicalis</name>
    <dbReference type="NCBI Taxonomy" id="1561998"/>
    <lineage>
        <taxon>Eukaryota</taxon>
        <taxon>Metazoa</taxon>
        <taxon>Ecdysozoa</taxon>
        <taxon>Nematoda</taxon>
        <taxon>Chromadorea</taxon>
        <taxon>Rhabditida</taxon>
        <taxon>Rhabditina</taxon>
        <taxon>Rhabditomorpha</taxon>
        <taxon>Rhabditoidea</taxon>
        <taxon>Rhabditidae</taxon>
        <taxon>Peloderinae</taxon>
        <taxon>Caenorhabditis</taxon>
    </lineage>
</organism>
<feature type="compositionally biased region" description="Basic and acidic residues" evidence="10">
    <location>
        <begin position="553"/>
        <end position="569"/>
    </location>
</feature>
<evidence type="ECO:0000256" key="3">
    <source>
        <dbReference type="ARBA" id="ARBA00022618"/>
    </source>
</evidence>
<keyword evidence="3" id="KW-0132">Cell division</keyword>
<keyword evidence="12" id="KW-1185">Reference proteome</keyword>
<dbReference type="GO" id="GO:0051010">
    <property type="term" value="F:microtubule plus-end binding"/>
    <property type="evidence" value="ECO:0007669"/>
    <property type="project" value="InterPro"/>
</dbReference>
<dbReference type="SUPFAM" id="SSF48371">
    <property type="entry name" value="ARM repeat"/>
    <property type="match status" value="1"/>
</dbReference>
<feature type="domain" description="TOG" evidence="11">
    <location>
        <begin position="621"/>
        <end position="856"/>
    </location>
</feature>
<evidence type="ECO:0000256" key="10">
    <source>
        <dbReference type="SAM" id="MobiDB-lite"/>
    </source>
</evidence>
<dbReference type="WBParaSite" id="Csp11.Scaffold629.g12938.t1">
    <property type="protein sequence ID" value="Csp11.Scaffold629.g12938.t1"/>
    <property type="gene ID" value="Csp11.Scaffold629.g12938"/>
</dbReference>
<evidence type="ECO:0000256" key="4">
    <source>
        <dbReference type="ARBA" id="ARBA00022737"/>
    </source>
</evidence>
<dbReference type="GO" id="GO:0005813">
    <property type="term" value="C:centrosome"/>
    <property type="evidence" value="ECO:0007669"/>
    <property type="project" value="UniProtKB-SubCell"/>
</dbReference>
<evidence type="ECO:0000313" key="13">
    <source>
        <dbReference type="WBParaSite" id="Csp11.Scaffold629.g12938.t1"/>
    </source>
</evidence>
<name>A0A1I7TY19_9PELO</name>